<organism evidence="2 3">
    <name type="scientific">Nodularia spumigena UHCC 0060</name>
    <dbReference type="NCBI Taxonomy" id="3110300"/>
    <lineage>
        <taxon>Bacteria</taxon>
        <taxon>Bacillati</taxon>
        <taxon>Cyanobacteriota</taxon>
        <taxon>Cyanophyceae</taxon>
        <taxon>Nostocales</taxon>
        <taxon>Nodulariaceae</taxon>
        <taxon>Nodularia</taxon>
    </lineage>
</organism>
<reference evidence="2 3" key="1">
    <citation type="submission" date="2023-12" db="EMBL/GenBank/DDBJ databases">
        <title>Baltic Sea Cyanobacteria.</title>
        <authorList>
            <person name="Delbaje E."/>
            <person name="Fewer D.P."/>
            <person name="Shishido T.K."/>
        </authorList>
    </citation>
    <scope>NUCLEOTIDE SEQUENCE [LARGE SCALE GENOMIC DNA]</scope>
    <source>
        <strain evidence="2 3">UHCC 0060</strain>
    </source>
</reference>
<proteinExistence type="predicted"/>
<name>A0ABU5UTZ9_NODSP</name>
<dbReference type="InterPro" id="IPR011545">
    <property type="entry name" value="DEAD/DEAH_box_helicase_dom"/>
</dbReference>
<keyword evidence="2" id="KW-0347">Helicase</keyword>
<feature type="domain" description="DEAD/DEAH-box helicase" evidence="1">
    <location>
        <begin position="83"/>
        <end position="182"/>
    </location>
</feature>
<accession>A0ABU5UTZ9</accession>
<evidence type="ECO:0000313" key="3">
    <source>
        <dbReference type="Proteomes" id="UP001303285"/>
    </source>
</evidence>
<keyword evidence="3" id="KW-1185">Reference proteome</keyword>
<dbReference type="PANTHER" id="PTHR47957">
    <property type="entry name" value="ATP-DEPENDENT HELICASE HRQ1"/>
    <property type="match status" value="1"/>
</dbReference>
<dbReference type="Proteomes" id="UP001303285">
    <property type="component" value="Unassembled WGS sequence"/>
</dbReference>
<sequence>MNTPNYNALLQSLWTPPTTPITENSHSHHHLTEPTDITEFLGEELLWQQTIPATEPDLKNIPQDLPKQLITALQSLGINQLYSHQLKTLRAIRQGKSLILTSPTASGKTLSTYPAIIEGCINQEHRALAFYGLRALALDQCHKISQLLSSIPTKSRPVMAMLTGDVKSEKREQILKSEPHILDISENYQT</sequence>
<dbReference type="GO" id="GO:0004386">
    <property type="term" value="F:helicase activity"/>
    <property type="evidence" value="ECO:0007669"/>
    <property type="project" value="UniProtKB-KW"/>
</dbReference>
<keyword evidence="2" id="KW-0547">Nucleotide-binding</keyword>
<evidence type="ECO:0000313" key="2">
    <source>
        <dbReference type="EMBL" id="MEA5609778.1"/>
    </source>
</evidence>
<dbReference type="RefSeq" id="WP_323245885.1">
    <property type="nucleotide sequence ID" value="NZ_JAYGHK010000062.1"/>
</dbReference>
<dbReference type="Pfam" id="PF00270">
    <property type="entry name" value="DEAD"/>
    <property type="match status" value="1"/>
</dbReference>
<keyword evidence="2" id="KW-0378">Hydrolase</keyword>
<comment type="caution">
    <text evidence="2">The sequence shown here is derived from an EMBL/GenBank/DDBJ whole genome shotgun (WGS) entry which is preliminary data.</text>
</comment>
<gene>
    <name evidence="2" type="ORF">VB695_17190</name>
</gene>
<feature type="non-terminal residue" evidence="2">
    <location>
        <position position="190"/>
    </location>
</feature>
<evidence type="ECO:0000259" key="1">
    <source>
        <dbReference type="Pfam" id="PF00270"/>
    </source>
</evidence>
<dbReference type="PANTHER" id="PTHR47957:SF3">
    <property type="entry name" value="ATP-DEPENDENT HELICASE HRQ1"/>
    <property type="match status" value="1"/>
</dbReference>
<dbReference type="SUPFAM" id="SSF52540">
    <property type="entry name" value="P-loop containing nucleoside triphosphate hydrolases"/>
    <property type="match status" value="1"/>
</dbReference>
<dbReference type="Gene3D" id="3.40.50.300">
    <property type="entry name" value="P-loop containing nucleotide triphosphate hydrolases"/>
    <property type="match status" value="1"/>
</dbReference>
<dbReference type="InterPro" id="IPR027417">
    <property type="entry name" value="P-loop_NTPase"/>
</dbReference>
<keyword evidence="2" id="KW-0067">ATP-binding</keyword>
<dbReference type="EMBL" id="JAYGHK010000062">
    <property type="protein sequence ID" value="MEA5609778.1"/>
    <property type="molecule type" value="Genomic_DNA"/>
</dbReference>
<protein>
    <submittedName>
        <fullName evidence="2">DEAD/DEAH box helicase</fullName>
    </submittedName>
</protein>